<dbReference type="Pfam" id="PF17754">
    <property type="entry name" value="TetR_C_14"/>
    <property type="match status" value="1"/>
</dbReference>
<evidence type="ECO:0000256" key="5">
    <source>
        <dbReference type="SAM" id="Phobius"/>
    </source>
</evidence>
<keyword evidence="5" id="KW-0472">Membrane</keyword>
<sequence>MSTPTTAPTGLRERKKARTRATIQQAALRLFHDQGYAATTVDQIVQAADVSERTFFRYFPTKADTIFYDQLEPLVAEAFVTQPAGLNAVAALRGAVTQVYSNLTPEQSELERQRQRLIAQVSGVQAVTPQKIQSVITLFTSALARRTGRAPDDPAVLAWVGAMAGVVLVTYVTWSADPTGSRFLDRLGDALDLLEQGLPL</sequence>
<keyword evidence="5" id="KW-0812">Transmembrane</keyword>
<accession>A0A6F8YPP0</accession>
<keyword evidence="8" id="KW-1185">Reference proteome</keyword>
<name>A0A6F8YPP0_9ACTN</name>
<organism evidence="7 8">
    <name type="scientific">Phytohabitans suffuscus</name>
    <dbReference type="NCBI Taxonomy" id="624315"/>
    <lineage>
        <taxon>Bacteria</taxon>
        <taxon>Bacillati</taxon>
        <taxon>Actinomycetota</taxon>
        <taxon>Actinomycetes</taxon>
        <taxon>Micromonosporales</taxon>
        <taxon>Micromonosporaceae</taxon>
    </lineage>
</organism>
<dbReference type="PROSITE" id="PS01081">
    <property type="entry name" value="HTH_TETR_1"/>
    <property type="match status" value="1"/>
</dbReference>
<dbReference type="InterPro" id="IPR041347">
    <property type="entry name" value="MftR_C"/>
</dbReference>
<dbReference type="PANTHER" id="PTHR30055:SF238">
    <property type="entry name" value="MYCOFACTOCIN BIOSYNTHESIS TRANSCRIPTIONAL REGULATOR MFTR-RELATED"/>
    <property type="match status" value="1"/>
</dbReference>
<evidence type="ECO:0000313" key="7">
    <source>
        <dbReference type="EMBL" id="BCB88145.1"/>
    </source>
</evidence>
<feature type="DNA-binding region" description="H-T-H motif" evidence="4">
    <location>
        <begin position="40"/>
        <end position="59"/>
    </location>
</feature>
<keyword evidence="5" id="KW-1133">Transmembrane helix</keyword>
<evidence type="ECO:0000256" key="4">
    <source>
        <dbReference type="PROSITE-ProRule" id="PRU00335"/>
    </source>
</evidence>
<dbReference type="Gene3D" id="1.10.10.60">
    <property type="entry name" value="Homeodomain-like"/>
    <property type="match status" value="1"/>
</dbReference>
<keyword evidence="3" id="KW-0804">Transcription</keyword>
<dbReference type="EMBL" id="AP022871">
    <property type="protein sequence ID" value="BCB88145.1"/>
    <property type="molecule type" value="Genomic_DNA"/>
</dbReference>
<reference evidence="7 8" key="2">
    <citation type="submission" date="2020-03" db="EMBL/GenBank/DDBJ databases">
        <authorList>
            <person name="Ichikawa N."/>
            <person name="Kimura A."/>
            <person name="Kitahashi Y."/>
            <person name="Uohara A."/>
        </authorList>
    </citation>
    <scope>NUCLEOTIDE SEQUENCE [LARGE SCALE GENOMIC DNA]</scope>
    <source>
        <strain evidence="7 8">NBRC 105367</strain>
    </source>
</reference>
<dbReference type="Proteomes" id="UP000503011">
    <property type="component" value="Chromosome"/>
</dbReference>
<dbReference type="InterPro" id="IPR023772">
    <property type="entry name" value="DNA-bd_HTH_TetR-type_CS"/>
</dbReference>
<evidence type="ECO:0000313" key="8">
    <source>
        <dbReference type="Proteomes" id="UP000503011"/>
    </source>
</evidence>
<dbReference type="InterPro" id="IPR050109">
    <property type="entry name" value="HTH-type_TetR-like_transc_reg"/>
</dbReference>
<dbReference type="Gene3D" id="1.10.357.10">
    <property type="entry name" value="Tetracycline Repressor, domain 2"/>
    <property type="match status" value="1"/>
</dbReference>
<dbReference type="PROSITE" id="PS50977">
    <property type="entry name" value="HTH_TETR_2"/>
    <property type="match status" value="1"/>
</dbReference>
<dbReference type="RefSeq" id="WP_173159451.1">
    <property type="nucleotide sequence ID" value="NZ_AP022871.1"/>
</dbReference>
<dbReference type="PANTHER" id="PTHR30055">
    <property type="entry name" value="HTH-TYPE TRANSCRIPTIONAL REGULATOR RUTR"/>
    <property type="match status" value="1"/>
</dbReference>
<evidence type="ECO:0000259" key="6">
    <source>
        <dbReference type="PROSITE" id="PS50977"/>
    </source>
</evidence>
<dbReference type="GO" id="GO:0000976">
    <property type="term" value="F:transcription cis-regulatory region binding"/>
    <property type="evidence" value="ECO:0007669"/>
    <property type="project" value="TreeGrafter"/>
</dbReference>
<keyword evidence="2 4" id="KW-0238">DNA-binding</keyword>
<dbReference type="PRINTS" id="PR00455">
    <property type="entry name" value="HTHTETR"/>
</dbReference>
<keyword evidence="1" id="KW-0805">Transcription regulation</keyword>
<dbReference type="GO" id="GO:0003700">
    <property type="term" value="F:DNA-binding transcription factor activity"/>
    <property type="evidence" value="ECO:0007669"/>
    <property type="project" value="TreeGrafter"/>
</dbReference>
<dbReference type="AlphaFoldDB" id="A0A6F8YPP0"/>
<dbReference type="InterPro" id="IPR001647">
    <property type="entry name" value="HTH_TetR"/>
</dbReference>
<protein>
    <submittedName>
        <fullName evidence="7">TetR family transcriptional regulator</fullName>
    </submittedName>
</protein>
<feature type="transmembrane region" description="Helical" evidence="5">
    <location>
        <begin position="155"/>
        <end position="174"/>
    </location>
</feature>
<evidence type="ECO:0000256" key="1">
    <source>
        <dbReference type="ARBA" id="ARBA00023015"/>
    </source>
</evidence>
<dbReference type="SUPFAM" id="SSF46689">
    <property type="entry name" value="Homeodomain-like"/>
    <property type="match status" value="1"/>
</dbReference>
<evidence type="ECO:0000256" key="3">
    <source>
        <dbReference type="ARBA" id="ARBA00023163"/>
    </source>
</evidence>
<gene>
    <name evidence="7" type="ORF">Psuf_054580</name>
</gene>
<reference evidence="7 8" key="1">
    <citation type="submission" date="2020-03" db="EMBL/GenBank/DDBJ databases">
        <title>Whole genome shotgun sequence of Phytohabitans suffuscus NBRC 105367.</title>
        <authorList>
            <person name="Komaki H."/>
            <person name="Tamura T."/>
        </authorList>
    </citation>
    <scope>NUCLEOTIDE SEQUENCE [LARGE SCALE GENOMIC DNA]</scope>
    <source>
        <strain evidence="7 8">NBRC 105367</strain>
    </source>
</reference>
<evidence type="ECO:0000256" key="2">
    <source>
        <dbReference type="ARBA" id="ARBA00023125"/>
    </source>
</evidence>
<dbReference type="KEGG" id="psuu:Psuf_054580"/>
<dbReference type="InterPro" id="IPR009057">
    <property type="entry name" value="Homeodomain-like_sf"/>
</dbReference>
<feature type="domain" description="HTH tetR-type" evidence="6">
    <location>
        <begin position="17"/>
        <end position="77"/>
    </location>
</feature>
<dbReference type="Pfam" id="PF00440">
    <property type="entry name" value="TetR_N"/>
    <property type="match status" value="1"/>
</dbReference>
<proteinExistence type="predicted"/>